<dbReference type="EMBL" id="BAAAZK010000006">
    <property type="protein sequence ID" value="GAA4176016.1"/>
    <property type="molecule type" value="Genomic_DNA"/>
</dbReference>
<protein>
    <recommendedName>
        <fullName evidence="3">DUF4295 domain-containing protein</fullName>
    </recommendedName>
</protein>
<dbReference type="Proteomes" id="UP001500167">
    <property type="component" value="Unassembled WGS sequence"/>
</dbReference>
<evidence type="ECO:0008006" key="3">
    <source>
        <dbReference type="Google" id="ProtNLM"/>
    </source>
</evidence>
<gene>
    <name evidence="1" type="ORF">GCM10022218_22820</name>
</gene>
<sequence>MAKKAVASLQKGGGKEFTKVIVTTKSAKTGAYTFKEGMIHNDKVKDVVAEAQKNN</sequence>
<accession>A0ABP8A231</accession>
<comment type="caution">
    <text evidence="1">The sequence shown here is derived from an EMBL/GenBank/DDBJ whole genome shotgun (WGS) entry which is preliminary data.</text>
</comment>
<evidence type="ECO:0000313" key="1">
    <source>
        <dbReference type="EMBL" id="GAA4176016.1"/>
    </source>
</evidence>
<dbReference type="InterPro" id="IPR025379">
    <property type="entry name" value="DUF4295"/>
</dbReference>
<organism evidence="1 2">
    <name type="scientific">Sphingobacterium ginsenosidimutans</name>
    <dbReference type="NCBI Taxonomy" id="687845"/>
    <lineage>
        <taxon>Bacteria</taxon>
        <taxon>Pseudomonadati</taxon>
        <taxon>Bacteroidota</taxon>
        <taxon>Sphingobacteriia</taxon>
        <taxon>Sphingobacteriales</taxon>
        <taxon>Sphingobacteriaceae</taxon>
        <taxon>Sphingobacterium</taxon>
    </lineage>
</organism>
<keyword evidence="2" id="KW-1185">Reference proteome</keyword>
<dbReference type="Pfam" id="PF14128">
    <property type="entry name" value="DUF4295"/>
    <property type="match status" value="1"/>
</dbReference>
<name>A0ABP8A231_9SPHI</name>
<evidence type="ECO:0000313" key="2">
    <source>
        <dbReference type="Proteomes" id="UP001500167"/>
    </source>
</evidence>
<dbReference type="RefSeq" id="WP_257095943.1">
    <property type="nucleotide sequence ID" value="NZ_BAAAZK010000006.1"/>
</dbReference>
<reference evidence="2" key="1">
    <citation type="journal article" date="2019" name="Int. J. Syst. Evol. Microbiol.">
        <title>The Global Catalogue of Microorganisms (GCM) 10K type strain sequencing project: providing services to taxonomists for standard genome sequencing and annotation.</title>
        <authorList>
            <consortium name="The Broad Institute Genomics Platform"/>
            <consortium name="The Broad Institute Genome Sequencing Center for Infectious Disease"/>
            <person name="Wu L."/>
            <person name="Ma J."/>
        </authorList>
    </citation>
    <scope>NUCLEOTIDE SEQUENCE [LARGE SCALE GENOMIC DNA]</scope>
    <source>
        <strain evidence="2">JCM 16722</strain>
    </source>
</reference>
<proteinExistence type="predicted"/>